<gene>
    <name evidence="2" type="ORF">M422DRAFT_67946</name>
</gene>
<dbReference type="HOGENOM" id="CLU_1272982_0_0_1"/>
<dbReference type="EMBL" id="KN837126">
    <property type="protein sequence ID" value="KIJ43018.1"/>
    <property type="molecule type" value="Genomic_DNA"/>
</dbReference>
<dbReference type="AlphaFoldDB" id="A0A0C9UIZ3"/>
<sequence>MKICTVLFFALVSAPCVLGNIFTSFQLKTIPGVTYGFALPPVDQSQITSREFIANITAPFSLEYPSQSFGTFMKKMNTSSALALGVDEIIHVLPSVPFPLSSMFKQVSVPGPNATLIPDKATEEFPKITALQQTILGPQIVSYIFRCQTCDKIVDTTKKSTIQVLQSSTPLEYLDPLNQTARIYIGNAQQETFDFDPNSARISRAEYTNFLTQGGVV</sequence>
<reference evidence="2 3" key="1">
    <citation type="submission" date="2014-06" db="EMBL/GenBank/DDBJ databases">
        <title>Evolutionary Origins and Diversification of the Mycorrhizal Mutualists.</title>
        <authorList>
            <consortium name="DOE Joint Genome Institute"/>
            <consortium name="Mycorrhizal Genomics Consortium"/>
            <person name="Kohler A."/>
            <person name="Kuo A."/>
            <person name="Nagy L.G."/>
            <person name="Floudas D."/>
            <person name="Copeland A."/>
            <person name="Barry K.W."/>
            <person name="Cichocki N."/>
            <person name="Veneault-Fourrey C."/>
            <person name="LaButti K."/>
            <person name="Lindquist E.A."/>
            <person name="Lipzen A."/>
            <person name="Lundell T."/>
            <person name="Morin E."/>
            <person name="Murat C."/>
            <person name="Riley R."/>
            <person name="Ohm R."/>
            <person name="Sun H."/>
            <person name="Tunlid A."/>
            <person name="Henrissat B."/>
            <person name="Grigoriev I.V."/>
            <person name="Hibbett D.S."/>
            <person name="Martin F."/>
        </authorList>
    </citation>
    <scope>NUCLEOTIDE SEQUENCE [LARGE SCALE GENOMIC DNA]</scope>
    <source>
        <strain evidence="2 3">SS14</strain>
    </source>
</reference>
<evidence type="ECO:0000256" key="1">
    <source>
        <dbReference type="SAM" id="SignalP"/>
    </source>
</evidence>
<evidence type="ECO:0000313" key="2">
    <source>
        <dbReference type="EMBL" id="KIJ43018.1"/>
    </source>
</evidence>
<name>A0A0C9UIZ3_SPHS4</name>
<protein>
    <submittedName>
        <fullName evidence="2">Uncharacterized protein</fullName>
    </submittedName>
</protein>
<feature type="signal peptide" evidence="1">
    <location>
        <begin position="1"/>
        <end position="19"/>
    </location>
</feature>
<organism evidence="2 3">
    <name type="scientific">Sphaerobolus stellatus (strain SS14)</name>
    <dbReference type="NCBI Taxonomy" id="990650"/>
    <lineage>
        <taxon>Eukaryota</taxon>
        <taxon>Fungi</taxon>
        <taxon>Dikarya</taxon>
        <taxon>Basidiomycota</taxon>
        <taxon>Agaricomycotina</taxon>
        <taxon>Agaricomycetes</taxon>
        <taxon>Phallomycetidae</taxon>
        <taxon>Geastrales</taxon>
        <taxon>Sphaerobolaceae</taxon>
        <taxon>Sphaerobolus</taxon>
    </lineage>
</organism>
<dbReference type="Proteomes" id="UP000054279">
    <property type="component" value="Unassembled WGS sequence"/>
</dbReference>
<keyword evidence="1" id="KW-0732">Signal</keyword>
<accession>A0A0C9UIZ3</accession>
<feature type="chain" id="PRO_5002204197" evidence="1">
    <location>
        <begin position="20"/>
        <end position="217"/>
    </location>
</feature>
<keyword evidence="3" id="KW-1185">Reference proteome</keyword>
<dbReference type="Gene3D" id="2.60.40.1210">
    <property type="entry name" value="Cellobiose dehydrogenase, cytochrome domain"/>
    <property type="match status" value="1"/>
</dbReference>
<evidence type="ECO:0000313" key="3">
    <source>
        <dbReference type="Proteomes" id="UP000054279"/>
    </source>
</evidence>
<proteinExistence type="predicted"/>